<name>A0A4Y7THN0_COPMI</name>
<protein>
    <submittedName>
        <fullName evidence="2">Uncharacterized protein</fullName>
    </submittedName>
</protein>
<feature type="region of interest" description="Disordered" evidence="1">
    <location>
        <begin position="29"/>
        <end position="56"/>
    </location>
</feature>
<comment type="caution">
    <text evidence="2">The sequence shown here is derived from an EMBL/GenBank/DDBJ whole genome shotgun (WGS) entry which is preliminary data.</text>
</comment>
<evidence type="ECO:0000313" key="2">
    <source>
        <dbReference type="EMBL" id="TEB33697.1"/>
    </source>
</evidence>
<proteinExistence type="predicted"/>
<organism evidence="2 3">
    <name type="scientific">Coprinellus micaceus</name>
    <name type="common">Glistening ink-cap mushroom</name>
    <name type="synonym">Coprinus micaceus</name>
    <dbReference type="NCBI Taxonomy" id="71717"/>
    <lineage>
        <taxon>Eukaryota</taxon>
        <taxon>Fungi</taxon>
        <taxon>Dikarya</taxon>
        <taxon>Basidiomycota</taxon>
        <taxon>Agaricomycotina</taxon>
        <taxon>Agaricomycetes</taxon>
        <taxon>Agaricomycetidae</taxon>
        <taxon>Agaricales</taxon>
        <taxon>Agaricineae</taxon>
        <taxon>Psathyrellaceae</taxon>
        <taxon>Coprinellus</taxon>
    </lineage>
</organism>
<evidence type="ECO:0000256" key="1">
    <source>
        <dbReference type="SAM" id="MobiDB-lite"/>
    </source>
</evidence>
<dbReference type="EMBL" id="QPFP01000011">
    <property type="protein sequence ID" value="TEB33697.1"/>
    <property type="molecule type" value="Genomic_DNA"/>
</dbReference>
<keyword evidence="3" id="KW-1185">Reference proteome</keyword>
<accession>A0A4Y7THN0</accession>
<evidence type="ECO:0000313" key="3">
    <source>
        <dbReference type="Proteomes" id="UP000298030"/>
    </source>
</evidence>
<feature type="non-terminal residue" evidence="2">
    <location>
        <position position="56"/>
    </location>
</feature>
<sequence length="56" mass="6114">MSLLPGPPTSLPLTPPHTHSFRRCIPTQAELRSPSDAPITVQDRHEQMNNSLVAGL</sequence>
<dbReference type="Proteomes" id="UP000298030">
    <property type="component" value="Unassembled WGS sequence"/>
</dbReference>
<dbReference type="AlphaFoldDB" id="A0A4Y7THN0"/>
<feature type="region of interest" description="Disordered" evidence="1">
    <location>
        <begin position="1"/>
        <end position="20"/>
    </location>
</feature>
<feature type="compositionally biased region" description="Pro residues" evidence="1">
    <location>
        <begin position="1"/>
        <end position="15"/>
    </location>
</feature>
<gene>
    <name evidence="2" type="ORF">FA13DRAFT_1729970</name>
</gene>
<reference evidence="2 3" key="1">
    <citation type="journal article" date="2019" name="Nat. Ecol. Evol.">
        <title>Megaphylogeny resolves global patterns of mushroom evolution.</title>
        <authorList>
            <person name="Varga T."/>
            <person name="Krizsan K."/>
            <person name="Foldi C."/>
            <person name="Dima B."/>
            <person name="Sanchez-Garcia M."/>
            <person name="Sanchez-Ramirez S."/>
            <person name="Szollosi G.J."/>
            <person name="Szarkandi J.G."/>
            <person name="Papp V."/>
            <person name="Albert L."/>
            <person name="Andreopoulos W."/>
            <person name="Angelini C."/>
            <person name="Antonin V."/>
            <person name="Barry K.W."/>
            <person name="Bougher N.L."/>
            <person name="Buchanan P."/>
            <person name="Buyck B."/>
            <person name="Bense V."/>
            <person name="Catcheside P."/>
            <person name="Chovatia M."/>
            <person name="Cooper J."/>
            <person name="Damon W."/>
            <person name="Desjardin D."/>
            <person name="Finy P."/>
            <person name="Geml J."/>
            <person name="Haridas S."/>
            <person name="Hughes K."/>
            <person name="Justo A."/>
            <person name="Karasinski D."/>
            <person name="Kautmanova I."/>
            <person name="Kiss B."/>
            <person name="Kocsube S."/>
            <person name="Kotiranta H."/>
            <person name="LaButti K.M."/>
            <person name="Lechner B.E."/>
            <person name="Liimatainen K."/>
            <person name="Lipzen A."/>
            <person name="Lukacs Z."/>
            <person name="Mihaltcheva S."/>
            <person name="Morgado L.N."/>
            <person name="Niskanen T."/>
            <person name="Noordeloos M.E."/>
            <person name="Ohm R.A."/>
            <person name="Ortiz-Santana B."/>
            <person name="Ovrebo C."/>
            <person name="Racz N."/>
            <person name="Riley R."/>
            <person name="Savchenko A."/>
            <person name="Shiryaev A."/>
            <person name="Soop K."/>
            <person name="Spirin V."/>
            <person name="Szebenyi C."/>
            <person name="Tomsovsky M."/>
            <person name="Tulloss R.E."/>
            <person name="Uehling J."/>
            <person name="Grigoriev I.V."/>
            <person name="Vagvolgyi C."/>
            <person name="Papp T."/>
            <person name="Martin F.M."/>
            <person name="Miettinen O."/>
            <person name="Hibbett D.S."/>
            <person name="Nagy L.G."/>
        </authorList>
    </citation>
    <scope>NUCLEOTIDE SEQUENCE [LARGE SCALE GENOMIC DNA]</scope>
    <source>
        <strain evidence="2 3">FP101781</strain>
    </source>
</reference>